<keyword evidence="1" id="KW-1185">Reference proteome</keyword>
<reference evidence="2" key="1">
    <citation type="submission" date="2025-08" db="UniProtKB">
        <authorList>
            <consortium name="RefSeq"/>
        </authorList>
    </citation>
    <scope>IDENTIFICATION</scope>
    <source>
        <tissue evidence="2">Tentacle</tissue>
    </source>
</reference>
<protein>
    <submittedName>
        <fullName evidence="2">Uncharacterized protein LOC116292193</fullName>
    </submittedName>
</protein>
<evidence type="ECO:0000313" key="1">
    <source>
        <dbReference type="Proteomes" id="UP000515163"/>
    </source>
</evidence>
<sequence length="209" mass="23511">MKGRKLWEFEDIFAEVCSNGAWKSFENVAGERCYAVPRSLTYTEGDNATFSELSNASEIISRFEFGVWLNSSNWNPCVVIEDTKVLKKPFDKAALCKPFFSRLKFPTKENLEQGKSATVLQDISLNDEKIYYTAVCLEGKYENEDPVIQELKVLPRQVTVNTPKSTTVTAKTNRPTTVTTKPNSAAAKSEYQTILFSVCFALLMTLTSI</sequence>
<dbReference type="InParanoid" id="A0A6P8HHK1"/>
<proteinExistence type="predicted"/>
<dbReference type="KEGG" id="aten:116292193"/>
<name>A0A6P8HHK1_ACTTE</name>
<dbReference type="Proteomes" id="UP000515163">
    <property type="component" value="Unplaced"/>
</dbReference>
<organism evidence="1 2">
    <name type="scientific">Actinia tenebrosa</name>
    <name type="common">Australian red waratah sea anemone</name>
    <dbReference type="NCBI Taxonomy" id="6105"/>
    <lineage>
        <taxon>Eukaryota</taxon>
        <taxon>Metazoa</taxon>
        <taxon>Cnidaria</taxon>
        <taxon>Anthozoa</taxon>
        <taxon>Hexacorallia</taxon>
        <taxon>Actiniaria</taxon>
        <taxon>Actiniidae</taxon>
        <taxon>Actinia</taxon>
    </lineage>
</organism>
<dbReference type="GeneID" id="116292193"/>
<dbReference type="AlphaFoldDB" id="A0A6P8HHK1"/>
<gene>
    <name evidence="2" type="primary">LOC116292193</name>
</gene>
<accession>A0A6P8HHK1</accession>
<dbReference type="RefSeq" id="XP_031555316.1">
    <property type="nucleotide sequence ID" value="XM_031699456.1"/>
</dbReference>
<evidence type="ECO:0000313" key="2">
    <source>
        <dbReference type="RefSeq" id="XP_031555316.1"/>
    </source>
</evidence>
<dbReference type="OrthoDB" id="10323109at2759"/>